<evidence type="ECO:0000313" key="12">
    <source>
        <dbReference type="EMBL" id="KAF7493783.1"/>
    </source>
</evidence>
<evidence type="ECO:0000256" key="9">
    <source>
        <dbReference type="SAM" id="MobiDB-lite"/>
    </source>
</evidence>
<feature type="chain" id="PRO_5038259575" description="Reelin domain-containing protein" evidence="10">
    <location>
        <begin position="22"/>
        <end position="359"/>
    </location>
</feature>
<keyword evidence="3" id="KW-0964">Secreted</keyword>
<reference evidence="14" key="1">
    <citation type="journal article" date="2020" name="PLoS Negl. Trop. Dis.">
        <title>High-quality nuclear genome for Sarcoptes scabiei-A critical resource for a neglected parasite.</title>
        <authorList>
            <person name="Korhonen P.K."/>
            <person name="Gasser R.B."/>
            <person name="Ma G."/>
            <person name="Wang T."/>
            <person name="Stroehlein A.J."/>
            <person name="Young N.D."/>
            <person name="Ang C.S."/>
            <person name="Fernando D.D."/>
            <person name="Lu H.C."/>
            <person name="Taylor S."/>
            <person name="Reynolds S.L."/>
            <person name="Mofiz E."/>
            <person name="Najaraj S.H."/>
            <person name="Gowda H."/>
            <person name="Madugundu A."/>
            <person name="Renuse S."/>
            <person name="Holt D."/>
            <person name="Pandey A."/>
            <person name="Papenfuss A.T."/>
            <person name="Fischer K."/>
        </authorList>
    </citation>
    <scope>NUCLEOTIDE SEQUENCE [LARGE SCALE GENOMIC DNA]</scope>
</reference>
<feature type="compositionally biased region" description="Basic and acidic residues" evidence="9">
    <location>
        <begin position="241"/>
        <end position="254"/>
    </location>
</feature>
<feature type="compositionally biased region" description="Polar residues" evidence="9">
    <location>
        <begin position="279"/>
        <end position="289"/>
    </location>
</feature>
<evidence type="ECO:0000256" key="8">
    <source>
        <dbReference type="ARBA" id="ARBA00023022"/>
    </source>
</evidence>
<dbReference type="InterPro" id="IPR042307">
    <property type="entry name" value="Reeler_sf"/>
</dbReference>
<dbReference type="Proteomes" id="UP000070412">
    <property type="component" value="Unassembled WGS sequence"/>
</dbReference>
<evidence type="ECO:0000256" key="10">
    <source>
        <dbReference type="SAM" id="SignalP"/>
    </source>
</evidence>
<dbReference type="PROSITE" id="PS51019">
    <property type="entry name" value="REELIN"/>
    <property type="match status" value="1"/>
</dbReference>
<evidence type="ECO:0000256" key="3">
    <source>
        <dbReference type="ARBA" id="ARBA00022525"/>
    </source>
</evidence>
<keyword evidence="7" id="KW-0391">Immunity</keyword>
<evidence type="ECO:0000256" key="2">
    <source>
        <dbReference type="ARBA" id="ARBA00008501"/>
    </source>
</evidence>
<dbReference type="PANTHER" id="PTHR45828:SF9">
    <property type="entry name" value="CELL WALL INTEGRITY AND STRESS RESPONSE COMPONENT 4-LIKE-RELATED"/>
    <property type="match status" value="1"/>
</dbReference>
<feature type="region of interest" description="Disordered" evidence="9">
    <location>
        <begin position="179"/>
        <end position="337"/>
    </location>
</feature>
<keyword evidence="4" id="KW-0929">Antimicrobial</keyword>
<feature type="compositionally biased region" description="Acidic residues" evidence="9">
    <location>
        <begin position="197"/>
        <end position="209"/>
    </location>
</feature>
<dbReference type="Pfam" id="PF02014">
    <property type="entry name" value="Reeler"/>
    <property type="match status" value="1"/>
</dbReference>
<feature type="signal peptide" evidence="10">
    <location>
        <begin position="1"/>
        <end position="21"/>
    </location>
</feature>
<proteinExistence type="inferred from homology"/>
<dbReference type="CDD" id="cd08544">
    <property type="entry name" value="Reeler"/>
    <property type="match status" value="1"/>
</dbReference>
<protein>
    <recommendedName>
        <fullName evidence="11">Reelin domain-containing protein</fullName>
    </recommendedName>
</protein>
<evidence type="ECO:0000313" key="13">
    <source>
        <dbReference type="EnsemblMetazoa" id="KAF7493783.1"/>
    </source>
</evidence>
<keyword evidence="5" id="KW-0399">Innate immunity</keyword>
<dbReference type="AlphaFoldDB" id="A0A834VHH9"/>
<feature type="compositionally biased region" description="Acidic residues" evidence="9">
    <location>
        <begin position="290"/>
        <end position="312"/>
    </location>
</feature>
<dbReference type="GO" id="GO:0005576">
    <property type="term" value="C:extracellular region"/>
    <property type="evidence" value="ECO:0007669"/>
    <property type="project" value="UniProtKB-SubCell"/>
</dbReference>
<dbReference type="GO" id="GO:0016020">
    <property type="term" value="C:membrane"/>
    <property type="evidence" value="ECO:0007669"/>
    <property type="project" value="TreeGrafter"/>
</dbReference>
<dbReference type="GO" id="GO:0045087">
    <property type="term" value="P:innate immune response"/>
    <property type="evidence" value="ECO:0007669"/>
    <property type="project" value="UniProtKB-KW"/>
</dbReference>
<gene>
    <name evidence="12" type="ORF">SSS_1560</name>
</gene>
<accession>A0A834VHH9</accession>
<feature type="domain" description="Reelin" evidence="11">
    <location>
        <begin position="21"/>
        <end position="195"/>
    </location>
</feature>
<dbReference type="InterPro" id="IPR051237">
    <property type="entry name" value="Ferric-chelate_Red/DefProt"/>
</dbReference>
<reference evidence="13" key="3">
    <citation type="submission" date="2022-06" db="UniProtKB">
        <authorList>
            <consortium name="EnsemblMetazoa"/>
        </authorList>
    </citation>
    <scope>IDENTIFICATION</scope>
</reference>
<sequence length="359" mass="40646">MFRNLNFWFSILVILVKNSDRISIHCRSTGAPYEVCNSLIPRHGFASPQPKNTNPFRLNVTLYPYMNDEEFVHIELYSEDPSVTFKGFVIQARSLKNQQTVIDGTFVPMDSGRQTKVYNCRLTNANHQGNNTWTHLDNSPKGKVSGFWFPESAQHDRIIFLATIMKDLKTFWVHYLKHPQQQNSQSNSNEDRKEIDESTEDYEEEENVDNENNNASDQSNSNGPNEGLDSSEKNFTNKQKNKTESQEQNDSEKVENEEDIDDGDGKDNADDSNGGGENNVDSSDQSNSAEDGDEKESNEESEDTENGDDESGDNVLNEQSSSNAYDRVVSKSSSSQHSVDIIGEIFSLAFVIFINYRLI</sequence>
<comment type="subcellular location">
    <subcellularLocation>
        <location evidence="1">Secreted</location>
    </subcellularLocation>
</comment>
<evidence type="ECO:0000256" key="5">
    <source>
        <dbReference type="ARBA" id="ARBA00022588"/>
    </source>
</evidence>
<evidence type="ECO:0000259" key="11">
    <source>
        <dbReference type="PROSITE" id="PS51019"/>
    </source>
</evidence>
<evidence type="ECO:0000256" key="4">
    <source>
        <dbReference type="ARBA" id="ARBA00022529"/>
    </source>
</evidence>
<evidence type="ECO:0000313" key="14">
    <source>
        <dbReference type="Proteomes" id="UP000070412"/>
    </source>
</evidence>
<dbReference type="EnsemblMetazoa" id="SSS_1560s_mrna">
    <property type="protein sequence ID" value="KAF7493783.1"/>
    <property type="gene ID" value="SSS_1560"/>
</dbReference>
<keyword evidence="8" id="KW-0044">Antibiotic</keyword>
<dbReference type="PANTHER" id="PTHR45828">
    <property type="entry name" value="CYTOCHROME B561/FERRIC REDUCTASE TRANSMEMBRANE"/>
    <property type="match status" value="1"/>
</dbReference>
<reference evidence="12" key="2">
    <citation type="submission" date="2020-01" db="EMBL/GenBank/DDBJ databases">
        <authorList>
            <person name="Korhonen P.K.K."/>
            <person name="Guangxu M.G."/>
            <person name="Wang T.W."/>
            <person name="Stroehlein A.J.S."/>
            <person name="Young N.D."/>
            <person name="Ang C.-S.A."/>
            <person name="Fernando D.W.F."/>
            <person name="Lu H.L."/>
            <person name="Taylor S.T."/>
            <person name="Ehtesham M.E.M."/>
            <person name="Najaraj S.H.N."/>
            <person name="Harsha G.H.G."/>
            <person name="Madugundu A.M."/>
            <person name="Renuse S.R."/>
            <person name="Holt D.H."/>
            <person name="Pandey A.P."/>
            <person name="Papenfuss A.P."/>
            <person name="Gasser R.B.G."/>
            <person name="Fischer K.F."/>
        </authorList>
    </citation>
    <scope>NUCLEOTIDE SEQUENCE</scope>
    <source>
        <strain evidence="12">SSS_KF_BRIS2020</strain>
    </source>
</reference>
<comment type="similarity">
    <text evidence="2">Belongs to the insect defense protein family.</text>
</comment>
<dbReference type="EMBL" id="WVUK01000055">
    <property type="protein sequence ID" value="KAF7493783.1"/>
    <property type="molecule type" value="Genomic_DNA"/>
</dbReference>
<evidence type="ECO:0000256" key="6">
    <source>
        <dbReference type="ARBA" id="ARBA00022729"/>
    </source>
</evidence>
<evidence type="ECO:0000256" key="1">
    <source>
        <dbReference type="ARBA" id="ARBA00004613"/>
    </source>
</evidence>
<dbReference type="InterPro" id="IPR002861">
    <property type="entry name" value="Reeler_dom"/>
</dbReference>
<evidence type="ECO:0000256" key="7">
    <source>
        <dbReference type="ARBA" id="ARBA00022859"/>
    </source>
</evidence>
<feature type="compositionally biased region" description="Polar residues" evidence="9">
    <location>
        <begin position="215"/>
        <end position="224"/>
    </location>
</feature>
<dbReference type="GO" id="GO:0042742">
    <property type="term" value="P:defense response to bacterium"/>
    <property type="evidence" value="ECO:0007669"/>
    <property type="project" value="UniProtKB-KW"/>
</dbReference>
<dbReference type="Gene3D" id="2.60.40.4060">
    <property type="entry name" value="Reeler domain"/>
    <property type="match status" value="1"/>
</dbReference>
<organism evidence="12">
    <name type="scientific">Sarcoptes scabiei</name>
    <name type="common">Itch mite</name>
    <name type="synonym">Acarus scabiei</name>
    <dbReference type="NCBI Taxonomy" id="52283"/>
    <lineage>
        <taxon>Eukaryota</taxon>
        <taxon>Metazoa</taxon>
        <taxon>Ecdysozoa</taxon>
        <taxon>Arthropoda</taxon>
        <taxon>Chelicerata</taxon>
        <taxon>Arachnida</taxon>
        <taxon>Acari</taxon>
        <taxon>Acariformes</taxon>
        <taxon>Sarcoptiformes</taxon>
        <taxon>Astigmata</taxon>
        <taxon>Psoroptidia</taxon>
        <taxon>Sarcoptoidea</taxon>
        <taxon>Sarcoptidae</taxon>
        <taxon>Sarcoptinae</taxon>
        <taxon>Sarcoptes</taxon>
    </lineage>
</organism>
<keyword evidence="14" id="KW-1185">Reference proteome</keyword>
<dbReference type="OrthoDB" id="6418377at2759"/>
<name>A0A834VHH9_SARSC</name>
<keyword evidence="6 10" id="KW-0732">Signal</keyword>